<dbReference type="InterPro" id="IPR013229">
    <property type="entry name" value="PEGA"/>
</dbReference>
<dbReference type="AlphaFoldDB" id="A0A0S7EC94"/>
<dbReference type="eggNOG" id="ENOG5032RN3">
    <property type="taxonomic scope" value="Bacteria"/>
</dbReference>
<sequence>MKKTLLLISSALLLLNTSCATIVSGSKQKIEIYSTPTNSTVYIDNKEVGKTPYNTKLKKNQSYTLKIASEGYDTYKTDFERSFNAWYIGNIGLGGIIGLIVDPITGAIHKLKPVQYNRTPAKDTVIKANHRTIFMNISLKEQDKPQQ</sequence>
<proteinExistence type="predicted"/>
<gene>
    <name evidence="1" type="ORF">AS202_09640</name>
</gene>
<accession>A0A0S7EC94</accession>
<organism evidence="1 2">
    <name type="scientific">Myroides odoratimimus</name>
    <dbReference type="NCBI Taxonomy" id="76832"/>
    <lineage>
        <taxon>Bacteria</taxon>
        <taxon>Pseudomonadati</taxon>
        <taxon>Bacteroidota</taxon>
        <taxon>Flavobacteriia</taxon>
        <taxon>Flavobacteriales</taxon>
        <taxon>Flavobacteriaceae</taxon>
        <taxon>Myroides</taxon>
    </lineage>
</organism>
<name>A0A0S7EC94_9FLAO</name>
<dbReference type="KEGG" id="mod:AS202_09640"/>
<protein>
    <submittedName>
        <fullName evidence="1">PEGA domain protein</fullName>
    </submittedName>
</protein>
<reference evidence="1 2" key="1">
    <citation type="journal article" date="2016" name="J. Zhejiang Univ. Sci. B">
        <title>Antibiotic resistance mechanisms of Myroides sp.</title>
        <authorList>
            <person name="Hu S."/>
            <person name="Yuan S."/>
            <person name="Qu H."/>
            <person name="Jiang T."/>
            <person name="Zhou Y."/>
            <person name="Wang M."/>
            <person name="Ming D."/>
        </authorList>
    </citation>
    <scope>NUCLEOTIDE SEQUENCE [LARGE SCALE GENOMIC DNA]</scope>
    <source>
        <strain evidence="1 2">PR63039</strain>
    </source>
</reference>
<evidence type="ECO:0000313" key="1">
    <source>
        <dbReference type="EMBL" id="ALU26393.1"/>
    </source>
</evidence>
<dbReference type="RefSeq" id="WP_006257078.1">
    <property type="nucleotide sequence ID" value="NZ_BCMQ01000006.1"/>
</dbReference>
<dbReference type="EMBL" id="CP013690">
    <property type="protein sequence ID" value="ALU26393.1"/>
    <property type="molecule type" value="Genomic_DNA"/>
</dbReference>
<dbReference type="Pfam" id="PF08308">
    <property type="entry name" value="PEGA"/>
    <property type="match status" value="1"/>
</dbReference>
<evidence type="ECO:0000313" key="2">
    <source>
        <dbReference type="Proteomes" id="UP000069030"/>
    </source>
</evidence>
<dbReference type="Proteomes" id="UP000069030">
    <property type="component" value="Chromosome"/>
</dbReference>